<keyword evidence="2" id="KW-1185">Reference proteome</keyword>
<sequence length="180" mass="20378">MIAKWQRVNLETSEVQYKVLVRAAEVFGKDESWVIEMLNKKLIKTEHRMIVEIDWSEQELQGVVSYHLAALSSLRKLDHSGNEISPSSAKEVADLQARLRDNFIVDAQDKITLKLTMSSNVDWQNAGFEGEVPDELLSLPNLRKINLKGNSLMIARMTPLIEGLRNELGSSFICDPPSQE</sequence>
<dbReference type="OrthoDB" id="676979at2759"/>
<dbReference type="SUPFAM" id="SSF52058">
    <property type="entry name" value="L domain-like"/>
    <property type="match status" value="1"/>
</dbReference>
<name>A0A9W7KZN2_9STRA</name>
<reference evidence="2" key="1">
    <citation type="journal article" date="2023" name="Commun. Biol.">
        <title>Genome analysis of Parmales, the sister group of diatoms, reveals the evolutionary specialization of diatoms from phago-mixotrophs to photoautotrophs.</title>
        <authorList>
            <person name="Ban H."/>
            <person name="Sato S."/>
            <person name="Yoshikawa S."/>
            <person name="Yamada K."/>
            <person name="Nakamura Y."/>
            <person name="Ichinomiya M."/>
            <person name="Sato N."/>
            <person name="Blanc-Mathieu R."/>
            <person name="Endo H."/>
            <person name="Kuwata A."/>
            <person name="Ogata H."/>
        </authorList>
    </citation>
    <scope>NUCLEOTIDE SEQUENCE [LARGE SCALE GENOMIC DNA]</scope>
    <source>
        <strain evidence="2">NIES 3700</strain>
    </source>
</reference>
<protein>
    <submittedName>
        <fullName evidence="1">Uncharacterized protein</fullName>
    </submittedName>
</protein>
<evidence type="ECO:0000313" key="2">
    <source>
        <dbReference type="Proteomes" id="UP001165122"/>
    </source>
</evidence>
<dbReference type="InterPro" id="IPR032675">
    <property type="entry name" value="LRR_dom_sf"/>
</dbReference>
<dbReference type="Gene3D" id="3.80.10.10">
    <property type="entry name" value="Ribonuclease Inhibitor"/>
    <property type="match status" value="1"/>
</dbReference>
<accession>A0A9W7KZN2</accession>
<gene>
    <name evidence="1" type="ORF">TrLO_g1784</name>
</gene>
<dbReference type="AlphaFoldDB" id="A0A9W7KZN2"/>
<proteinExistence type="predicted"/>
<evidence type="ECO:0000313" key="1">
    <source>
        <dbReference type="EMBL" id="GMI17822.1"/>
    </source>
</evidence>
<dbReference type="Proteomes" id="UP001165122">
    <property type="component" value="Unassembled WGS sequence"/>
</dbReference>
<dbReference type="EMBL" id="BRXW01000307">
    <property type="protein sequence ID" value="GMI17822.1"/>
    <property type="molecule type" value="Genomic_DNA"/>
</dbReference>
<organism evidence="1 2">
    <name type="scientific">Triparma laevis f. longispina</name>
    <dbReference type="NCBI Taxonomy" id="1714387"/>
    <lineage>
        <taxon>Eukaryota</taxon>
        <taxon>Sar</taxon>
        <taxon>Stramenopiles</taxon>
        <taxon>Ochrophyta</taxon>
        <taxon>Bolidophyceae</taxon>
        <taxon>Parmales</taxon>
        <taxon>Triparmaceae</taxon>
        <taxon>Triparma</taxon>
    </lineage>
</organism>
<comment type="caution">
    <text evidence="1">The sequence shown here is derived from an EMBL/GenBank/DDBJ whole genome shotgun (WGS) entry which is preliminary data.</text>
</comment>